<evidence type="ECO:0000256" key="6">
    <source>
        <dbReference type="SAM" id="SignalP"/>
    </source>
</evidence>
<dbReference type="SUPFAM" id="SSF51905">
    <property type="entry name" value="FAD/NAD(P)-binding domain"/>
    <property type="match status" value="1"/>
</dbReference>
<keyword evidence="2" id="KW-0479">Metal-binding</keyword>
<dbReference type="Pfam" id="PF12831">
    <property type="entry name" value="FAD_oxidored"/>
    <property type="match status" value="1"/>
</dbReference>
<keyword evidence="3" id="KW-0560">Oxidoreductase</keyword>
<evidence type="ECO:0000256" key="1">
    <source>
        <dbReference type="ARBA" id="ARBA00022485"/>
    </source>
</evidence>
<accession>A0ABS1R4W1</accession>
<dbReference type="RefSeq" id="WP_202103019.1">
    <property type="nucleotide sequence ID" value="NZ_JAERTY010000005.1"/>
</dbReference>
<reference evidence="8 9" key="1">
    <citation type="submission" date="2021-01" db="EMBL/GenBank/DDBJ databases">
        <title>C459-1 draft genome sequence.</title>
        <authorList>
            <person name="Zhang X.-F."/>
        </authorList>
    </citation>
    <scope>NUCLEOTIDE SEQUENCE [LARGE SCALE GENOMIC DNA]</scope>
    <source>
        <strain evidence="9">C459-1</strain>
    </source>
</reference>
<dbReference type="InterPro" id="IPR033803">
    <property type="entry name" value="CBD-like_Golvesin-Xly"/>
</dbReference>
<keyword evidence="9" id="KW-1185">Reference proteome</keyword>
<dbReference type="PANTHER" id="PTHR43498:SF1">
    <property type="entry name" value="COB--COM HETERODISULFIDE REDUCTASE IRON-SULFUR SUBUNIT A"/>
    <property type="match status" value="1"/>
</dbReference>
<gene>
    <name evidence="8" type="ORF">JKG61_10955</name>
</gene>
<evidence type="ECO:0000256" key="5">
    <source>
        <dbReference type="ARBA" id="ARBA00023014"/>
    </source>
</evidence>
<dbReference type="InterPro" id="IPR036188">
    <property type="entry name" value="FAD/NAD-bd_sf"/>
</dbReference>
<sequence>MKKSFCLLIASLLLSSTLLHAKGENEVEVDICIYGGTSAGIIAGYTAAKYGKSVIVVESGSTLGGLTTGGLGATDIGNKYAITGLARNFYRRIGAHYSKLEQWTFEPHVAMKVFQQYIDEVQLDIRTEKQLSKVLTEKGRIKQIVLQSPASSDKLTVKAKVFIDCSYEGDLMAKSGVSYTVGRESNATYGETYNGVQLLDIHQFADGIDPYVKRGKPESGLLWGISQESVQVNGSADNKVQAYNFRLTLTKDKNNKIGFTKPDNYDPNQFELLLRVIENEKWPSIHSKLRTEKLADGSLVRYHTGGFLIKNMPNGKTDFNNFGAFSTDMIGANYDYPEADYEKRREIYKKHENYTKGLLYFLSHEPRVPEHLRKEMGEWGFCKDEFLKTSGFSDQLYIREARRMVGRTVMTQKHCEGESVVQDGIGMAAYQMDSHNCQRIVVNGMVKNEGDVQVEVGQPYPISYAAITPKKQECENLLVPVCLSASHIAFGSIRMEPVFMVLSQSAAVAAVHAIDAMKSVQEIDVSKLQLELNKNPLADGALPELLIDNADLSPVDIIGDWTSANYGYGKDRLISGRQNVSASVKFRPNIGKRKQGFEIFTYIANDDQLADTLHYTVFDGAKMHSRQIQPKEIIRLGDSSGEWVSLGTYTLIGNESPYVQISATEGKHVVADAILFKKVN</sequence>
<evidence type="ECO:0000259" key="7">
    <source>
        <dbReference type="Pfam" id="PF25275"/>
    </source>
</evidence>
<dbReference type="InterPro" id="IPR039650">
    <property type="entry name" value="HdrA-like"/>
</dbReference>
<name>A0ABS1R4W1_9SPHI</name>
<evidence type="ECO:0000256" key="2">
    <source>
        <dbReference type="ARBA" id="ARBA00022723"/>
    </source>
</evidence>
<feature type="signal peptide" evidence="6">
    <location>
        <begin position="1"/>
        <end position="21"/>
    </location>
</feature>
<keyword evidence="4" id="KW-0408">Iron</keyword>
<dbReference type="Gene3D" id="3.50.50.60">
    <property type="entry name" value="FAD/NAD(P)-binding domain"/>
    <property type="match status" value="1"/>
</dbReference>
<dbReference type="Proteomes" id="UP000625283">
    <property type="component" value="Unassembled WGS sequence"/>
</dbReference>
<organism evidence="8 9">
    <name type="scientific">Sphingobacterium faecale</name>
    <dbReference type="NCBI Taxonomy" id="2803775"/>
    <lineage>
        <taxon>Bacteria</taxon>
        <taxon>Pseudomonadati</taxon>
        <taxon>Bacteroidota</taxon>
        <taxon>Sphingobacteriia</taxon>
        <taxon>Sphingobacteriales</taxon>
        <taxon>Sphingobacteriaceae</taxon>
        <taxon>Sphingobacterium</taxon>
    </lineage>
</organism>
<keyword evidence="1" id="KW-0004">4Fe-4S</keyword>
<feature type="domain" description="Golvesin/Xly CBD-like" evidence="7">
    <location>
        <begin position="546"/>
        <end position="677"/>
    </location>
</feature>
<keyword evidence="5" id="KW-0411">Iron-sulfur</keyword>
<proteinExistence type="predicted"/>
<dbReference type="Pfam" id="PF25275">
    <property type="entry name" value="Golvesin_C"/>
    <property type="match status" value="1"/>
</dbReference>
<evidence type="ECO:0000313" key="9">
    <source>
        <dbReference type="Proteomes" id="UP000625283"/>
    </source>
</evidence>
<protein>
    <submittedName>
        <fullName evidence="8">FAD-dependent oxidoreductase</fullName>
    </submittedName>
</protein>
<comment type="caution">
    <text evidence="8">The sequence shown here is derived from an EMBL/GenBank/DDBJ whole genome shotgun (WGS) entry which is preliminary data.</text>
</comment>
<keyword evidence="6" id="KW-0732">Signal</keyword>
<evidence type="ECO:0000256" key="3">
    <source>
        <dbReference type="ARBA" id="ARBA00023002"/>
    </source>
</evidence>
<dbReference type="PANTHER" id="PTHR43498">
    <property type="entry name" value="FERREDOXIN:COB-COM HETERODISULFIDE REDUCTASE SUBUNIT A"/>
    <property type="match status" value="1"/>
</dbReference>
<feature type="chain" id="PRO_5046308538" evidence="6">
    <location>
        <begin position="22"/>
        <end position="680"/>
    </location>
</feature>
<evidence type="ECO:0000256" key="4">
    <source>
        <dbReference type="ARBA" id="ARBA00023004"/>
    </source>
</evidence>
<evidence type="ECO:0000313" key="8">
    <source>
        <dbReference type="EMBL" id="MBL1409269.1"/>
    </source>
</evidence>
<dbReference type="EMBL" id="JAERTY010000005">
    <property type="protein sequence ID" value="MBL1409269.1"/>
    <property type="molecule type" value="Genomic_DNA"/>
</dbReference>